<gene>
    <name evidence="8" type="primary">hemG</name>
    <name evidence="8" type="ORF">ACFSW8_01995</name>
</gene>
<dbReference type="InterPro" id="IPR050464">
    <property type="entry name" value="Zeta_carotene_desat/Oxidored"/>
</dbReference>
<evidence type="ECO:0000313" key="9">
    <source>
        <dbReference type="Proteomes" id="UP001597389"/>
    </source>
</evidence>
<dbReference type="SUPFAM" id="SSF51905">
    <property type="entry name" value="FAD/NAD(P)-binding domain"/>
    <property type="match status" value="1"/>
</dbReference>
<evidence type="ECO:0000256" key="5">
    <source>
        <dbReference type="ARBA" id="ARBA00023133"/>
    </source>
</evidence>
<keyword evidence="5 6" id="KW-0350">Heme biosynthesis</keyword>
<accession>A0ABW4Z6R5</accession>
<comment type="catalytic activity">
    <reaction evidence="6">
        <text>coproporphyrinogen III + 3 O2 = coproporphyrin III + 3 H2O2</text>
        <dbReference type="Rhea" id="RHEA:43436"/>
        <dbReference type="ChEBI" id="CHEBI:15379"/>
        <dbReference type="ChEBI" id="CHEBI:16240"/>
        <dbReference type="ChEBI" id="CHEBI:57309"/>
        <dbReference type="ChEBI" id="CHEBI:131725"/>
        <dbReference type="EC" id="1.3.3.15"/>
    </reaction>
</comment>
<protein>
    <recommendedName>
        <fullName evidence="6">Coproporphyrinogen III oxidase</fullName>
        <ecNumber evidence="6">1.3.3.15</ecNumber>
    </recommendedName>
</protein>
<comment type="cofactor">
    <cofactor evidence="1 6">
        <name>FAD</name>
        <dbReference type="ChEBI" id="CHEBI:57692"/>
    </cofactor>
</comment>
<reference evidence="9" key="1">
    <citation type="journal article" date="2019" name="Int. J. Syst. Evol. Microbiol.">
        <title>The Global Catalogue of Microorganisms (GCM) 10K type strain sequencing project: providing services to taxonomists for standard genome sequencing and annotation.</title>
        <authorList>
            <consortium name="The Broad Institute Genomics Platform"/>
            <consortium name="The Broad Institute Genome Sequencing Center for Infectious Disease"/>
            <person name="Wu L."/>
            <person name="Ma J."/>
        </authorList>
    </citation>
    <scope>NUCLEOTIDE SEQUENCE [LARGE SCALE GENOMIC DNA]</scope>
    <source>
        <strain evidence="9">CCUG 57942</strain>
    </source>
</reference>
<keyword evidence="6" id="KW-0963">Cytoplasm</keyword>
<evidence type="ECO:0000256" key="4">
    <source>
        <dbReference type="ARBA" id="ARBA00023002"/>
    </source>
</evidence>
<name>A0ABW4Z6R5_9BACT</name>
<evidence type="ECO:0000256" key="1">
    <source>
        <dbReference type="ARBA" id="ARBA00001974"/>
    </source>
</evidence>
<dbReference type="PANTHER" id="PTHR42923:SF3">
    <property type="entry name" value="PROTOPORPHYRINOGEN OXIDASE"/>
    <property type="match status" value="1"/>
</dbReference>
<dbReference type="EC" id="1.3.3.15" evidence="6"/>
<keyword evidence="9" id="KW-1185">Reference proteome</keyword>
<dbReference type="InterPro" id="IPR004572">
    <property type="entry name" value="Protoporphyrinogen_oxidase"/>
</dbReference>
<comment type="subcellular location">
    <subcellularLocation>
        <location evidence="6">Cytoplasm</location>
    </subcellularLocation>
</comment>
<comment type="pathway">
    <text evidence="6">Porphyrin-containing compound metabolism; protoheme biosynthesis.</text>
</comment>
<dbReference type="SUPFAM" id="SSF54373">
    <property type="entry name" value="FAD-linked reductases, C-terminal domain"/>
    <property type="match status" value="1"/>
</dbReference>
<evidence type="ECO:0000256" key="2">
    <source>
        <dbReference type="ARBA" id="ARBA00022630"/>
    </source>
</evidence>
<organism evidence="8 9">
    <name type="scientific">Rubritalea tangerina</name>
    <dbReference type="NCBI Taxonomy" id="430798"/>
    <lineage>
        <taxon>Bacteria</taxon>
        <taxon>Pseudomonadati</taxon>
        <taxon>Verrucomicrobiota</taxon>
        <taxon>Verrucomicrobiia</taxon>
        <taxon>Verrucomicrobiales</taxon>
        <taxon>Rubritaleaceae</taxon>
        <taxon>Rubritalea</taxon>
    </lineage>
</organism>
<dbReference type="Proteomes" id="UP001597389">
    <property type="component" value="Unassembled WGS sequence"/>
</dbReference>
<keyword evidence="2 6" id="KW-0285">Flavoprotein</keyword>
<keyword evidence="3 6" id="KW-0274">FAD</keyword>
<comment type="function">
    <text evidence="6">Involved in coproporphyrin-dependent heme b biosynthesis. Catalyzes the oxidation of coproporphyrinogen III to coproporphyrin III.</text>
</comment>
<dbReference type="InterPro" id="IPR036188">
    <property type="entry name" value="FAD/NAD-bd_sf"/>
</dbReference>
<sequence>MTEQNKERKHVAIIGAGISGLSAAYYLQQAGHSAVIFENGKRIGGAIQTSLKDGYLCEHGPNSLMVNDQRIADLIEAAQLGPEVLVANKAANKRFIVHEGKLQALPSSPLSLLSTKLFSFKAKSRLLKEPFMAKRAADAGSESFADFIRRRFGPEILDKAAGPFVSGIYAGDPNRLSTRHAFPSLFELEQNHGSILKGLIKSKREIKKGKGNPHRLAKREIISFKEGMEALPKGIATLLEDGTLFLETKLGGISFNKKTQRWHIDWKGKNGTIGQGSFSDVILTTPAHKLEDLPLEDEILDAVSQVPHLDYPPVAAMMLGFNRSQVKHPLDGFGMLNALGEKSKMLGALFPSTLFPDRAPQDHVSINVMLGGSRTPEHAKMSESAMKASIMDELRRLLGIEGNPVFSNLVRWEKAIPQMNIGYGSALKQIEQCEKKFPGIHFQGNYRGGISLGDCILSGITLTEKISS</sequence>
<dbReference type="InterPro" id="IPR002937">
    <property type="entry name" value="Amino_oxidase"/>
</dbReference>
<evidence type="ECO:0000256" key="3">
    <source>
        <dbReference type="ARBA" id="ARBA00022827"/>
    </source>
</evidence>
<comment type="similarity">
    <text evidence="6">Belongs to the protoporphyrinogen/coproporphyrinogen oxidase family. Coproporphyrinogen III oxidase subfamily.</text>
</comment>
<dbReference type="Gene3D" id="3.90.660.20">
    <property type="entry name" value="Protoporphyrinogen oxidase, mitochondrial, domain 2"/>
    <property type="match status" value="1"/>
</dbReference>
<dbReference type="PANTHER" id="PTHR42923">
    <property type="entry name" value="PROTOPORPHYRINOGEN OXIDASE"/>
    <property type="match status" value="1"/>
</dbReference>
<comment type="caution">
    <text evidence="8">The sequence shown here is derived from an EMBL/GenBank/DDBJ whole genome shotgun (WGS) entry which is preliminary data.</text>
</comment>
<dbReference type="EMBL" id="JBHUJB010000011">
    <property type="protein sequence ID" value="MFD2157663.1"/>
    <property type="molecule type" value="Genomic_DNA"/>
</dbReference>
<proteinExistence type="inferred from homology"/>
<keyword evidence="4 6" id="KW-0560">Oxidoreductase</keyword>
<evidence type="ECO:0000313" key="8">
    <source>
        <dbReference type="EMBL" id="MFD2157663.1"/>
    </source>
</evidence>
<dbReference type="NCBIfam" id="TIGR00562">
    <property type="entry name" value="proto_IX_ox"/>
    <property type="match status" value="1"/>
</dbReference>
<dbReference type="Pfam" id="PF01593">
    <property type="entry name" value="Amino_oxidase"/>
    <property type="match status" value="1"/>
</dbReference>
<dbReference type="Gene3D" id="3.50.50.60">
    <property type="entry name" value="FAD/NAD(P)-binding domain"/>
    <property type="match status" value="1"/>
</dbReference>
<dbReference type="GO" id="GO:0004729">
    <property type="term" value="F:oxygen-dependent protoporphyrinogen oxidase activity"/>
    <property type="evidence" value="ECO:0007669"/>
    <property type="project" value="UniProtKB-EC"/>
</dbReference>
<dbReference type="Gene3D" id="1.10.3110.10">
    <property type="entry name" value="protoporphyrinogen ix oxidase, domain 3"/>
    <property type="match status" value="1"/>
</dbReference>
<evidence type="ECO:0000259" key="7">
    <source>
        <dbReference type="Pfam" id="PF01593"/>
    </source>
</evidence>
<evidence type="ECO:0000256" key="6">
    <source>
        <dbReference type="RuleBase" id="RU364052"/>
    </source>
</evidence>
<feature type="domain" description="Amine oxidase" evidence="7">
    <location>
        <begin position="18"/>
        <end position="461"/>
    </location>
</feature>